<dbReference type="OrthoDB" id="9909810at2759"/>
<feature type="region of interest" description="Disordered" evidence="1">
    <location>
        <begin position="57"/>
        <end position="222"/>
    </location>
</feature>
<organism evidence="2 3">
    <name type="scientific">Eleutherodactylus coqui</name>
    <name type="common">Puerto Rican coqui</name>
    <dbReference type="NCBI Taxonomy" id="57060"/>
    <lineage>
        <taxon>Eukaryota</taxon>
        <taxon>Metazoa</taxon>
        <taxon>Chordata</taxon>
        <taxon>Craniata</taxon>
        <taxon>Vertebrata</taxon>
        <taxon>Euteleostomi</taxon>
        <taxon>Amphibia</taxon>
        <taxon>Batrachia</taxon>
        <taxon>Anura</taxon>
        <taxon>Neobatrachia</taxon>
        <taxon>Hyloidea</taxon>
        <taxon>Eleutherodactylidae</taxon>
        <taxon>Eleutherodactylinae</taxon>
        <taxon>Eleutherodactylus</taxon>
        <taxon>Eleutherodactylus</taxon>
    </lineage>
</organism>
<proteinExistence type="predicted"/>
<feature type="compositionally biased region" description="Low complexity" evidence="1">
    <location>
        <begin position="183"/>
        <end position="204"/>
    </location>
</feature>
<dbReference type="Proteomes" id="UP000770717">
    <property type="component" value="Unassembled WGS sequence"/>
</dbReference>
<dbReference type="EMBL" id="WNTK01028318">
    <property type="protein sequence ID" value="KAG9461136.1"/>
    <property type="molecule type" value="Genomic_DNA"/>
</dbReference>
<comment type="caution">
    <text evidence="2">The sequence shown here is derived from an EMBL/GenBank/DDBJ whole genome shotgun (WGS) entry which is preliminary data.</text>
</comment>
<evidence type="ECO:0000313" key="3">
    <source>
        <dbReference type="Proteomes" id="UP000770717"/>
    </source>
</evidence>
<feature type="non-terminal residue" evidence="2">
    <location>
        <position position="1"/>
    </location>
</feature>
<feature type="compositionally biased region" description="Acidic residues" evidence="1">
    <location>
        <begin position="115"/>
        <end position="125"/>
    </location>
</feature>
<feature type="compositionally biased region" description="Acidic residues" evidence="1">
    <location>
        <begin position="94"/>
        <end position="107"/>
    </location>
</feature>
<feature type="compositionally biased region" description="Acidic residues" evidence="1">
    <location>
        <begin position="141"/>
        <end position="154"/>
    </location>
</feature>
<keyword evidence="3" id="KW-1185">Reference proteome</keyword>
<dbReference type="AlphaFoldDB" id="A0A8J6B478"/>
<reference evidence="2" key="1">
    <citation type="thesis" date="2020" institute="ProQuest LLC" country="789 East Eisenhower Parkway, Ann Arbor, MI, USA">
        <title>Comparative Genomics and Chromosome Evolution.</title>
        <authorList>
            <person name="Mudd A.B."/>
        </authorList>
    </citation>
    <scope>NUCLEOTIDE SEQUENCE</scope>
    <source>
        <strain evidence="2">HN-11 Male</strain>
        <tissue evidence="2">Kidney and liver</tissue>
    </source>
</reference>
<name>A0A8J6B478_ELECQ</name>
<evidence type="ECO:0000256" key="1">
    <source>
        <dbReference type="SAM" id="MobiDB-lite"/>
    </source>
</evidence>
<gene>
    <name evidence="2" type="ORF">GDO78_017987</name>
</gene>
<feature type="compositionally biased region" description="Basic and acidic residues" evidence="1">
    <location>
        <begin position="211"/>
        <end position="222"/>
    </location>
</feature>
<accession>A0A8J6B478</accession>
<evidence type="ECO:0000313" key="2">
    <source>
        <dbReference type="EMBL" id="KAG9461136.1"/>
    </source>
</evidence>
<protein>
    <submittedName>
        <fullName evidence="2">Uncharacterized protein</fullName>
    </submittedName>
</protein>
<sequence>SCANDVIEAFLESVAKSDAESFNGQKLRLTLWQSTNDKCTAHVLDKSPKPGRIEISMLYHASVHNEEQEEGEVQQQELSDNGQEQGGAGLGQEQEGDDIGQEQEGDDIGQQQASEDTEPQEEVDMEQGQTEEYIELQQVDMVEEQTDGDIDPQQEVDMGQEQVAEQLLDNLVMEQMKQSMATGQLQQNPDLGQQQEGAGAAQEQPNQSNDSHSETGGEKKDYKAQYTFILDVNTGKLSDSADSATR</sequence>